<dbReference type="AlphaFoldDB" id="A3II89"/>
<keyword evidence="1" id="KW-1133">Transmembrane helix</keyword>
<reference evidence="2 3" key="1">
    <citation type="submission" date="2007-03" db="EMBL/GenBank/DDBJ databases">
        <authorList>
            <person name="Stal L."/>
            <person name="Ferriera S."/>
            <person name="Johnson J."/>
            <person name="Kravitz S."/>
            <person name="Beeson K."/>
            <person name="Sutton G."/>
            <person name="Rogers Y.-H."/>
            <person name="Friedman R."/>
            <person name="Frazier M."/>
            <person name="Venter J.C."/>
        </authorList>
    </citation>
    <scope>NUCLEOTIDE SEQUENCE [LARGE SCALE GENOMIC DNA]</scope>
    <source>
        <strain evidence="2 3">CCY0110</strain>
    </source>
</reference>
<protein>
    <submittedName>
        <fullName evidence="2">Uncharacterized protein</fullName>
    </submittedName>
</protein>
<keyword evidence="1" id="KW-0472">Membrane</keyword>
<keyword evidence="1" id="KW-0812">Transmembrane</keyword>
<name>A3II89_9CHRO</name>
<dbReference type="EMBL" id="AAXW01000002">
    <property type="protein sequence ID" value="EAZ93521.1"/>
    <property type="molecule type" value="Genomic_DNA"/>
</dbReference>
<organism evidence="2 3">
    <name type="scientific">Crocosphaera chwakensis CCY0110</name>
    <dbReference type="NCBI Taxonomy" id="391612"/>
    <lineage>
        <taxon>Bacteria</taxon>
        <taxon>Bacillati</taxon>
        <taxon>Cyanobacteriota</taxon>
        <taxon>Cyanophyceae</taxon>
        <taxon>Oscillatoriophycideae</taxon>
        <taxon>Chroococcales</taxon>
        <taxon>Aphanothecaceae</taxon>
        <taxon>Crocosphaera</taxon>
        <taxon>Crocosphaera chwakensis</taxon>
    </lineage>
</organism>
<feature type="transmembrane region" description="Helical" evidence="1">
    <location>
        <begin position="7"/>
        <end position="31"/>
    </location>
</feature>
<gene>
    <name evidence="2" type="ORF">CY0110_17037</name>
</gene>
<evidence type="ECO:0000313" key="2">
    <source>
        <dbReference type="EMBL" id="EAZ93521.1"/>
    </source>
</evidence>
<evidence type="ECO:0000313" key="3">
    <source>
        <dbReference type="Proteomes" id="UP000003781"/>
    </source>
</evidence>
<dbReference type="Proteomes" id="UP000003781">
    <property type="component" value="Unassembled WGS sequence"/>
</dbReference>
<proteinExistence type="predicted"/>
<keyword evidence="3" id="KW-1185">Reference proteome</keyword>
<sequence length="33" mass="3492">MGRLPKSITLGTTIVFAPAFFNSVIIVVTLLTA</sequence>
<evidence type="ECO:0000256" key="1">
    <source>
        <dbReference type="SAM" id="Phobius"/>
    </source>
</evidence>
<accession>A3II89</accession>
<comment type="caution">
    <text evidence="2">The sequence shown here is derived from an EMBL/GenBank/DDBJ whole genome shotgun (WGS) entry which is preliminary data.</text>
</comment>